<name>A0A918WT83_9ACTN</name>
<evidence type="ECO:0000313" key="4">
    <source>
        <dbReference type="EMBL" id="GHC81067.1"/>
    </source>
</evidence>
<keyword evidence="2" id="KW-0732">Signal</keyword>
<feature type="compositionally biased region" description="Low complexity" evidence="1">
    <location>
        <begin position="33"/>
        <end position="94"/>
    </location>
</feature>
<reference evidence="4" key="2">
    <citation type="submission" date="2020-09" db="EMBL/GenBank/DDBJ databases">
        <authorList>
            <person name="Sun Q."/>
            <person name="Ohkuma M."/>
        </authorList>
    </citation>
    <scope>NUCLEOTIDE SEQUENCE</scope>
    <source>
        <strain evidence="4">JCM 4637</strain>
    </source>
</reference>
<proteinExistence type="predicted"/>
<evidence type="ECO:0000259" key="3">
    <source>
        <dbReference type="Pfam" id="PF14016"/>
    </source>
</evidence>
<sequence length="238" mass="24313">MSARTTRLFALTSAALIASLSLTACQNGDGTKDAGSAHASAPAAPDGKAPGDNTSTGTSSSGKSSGDTQHTPSGSTGKTTTSTTTGSGGAADPDAPAHRARCDASTIKVTAQVVDRPLNTMILTATNKGSKLCDLFYAPVVRFEGAQSVPPSMKDTQPQAVVSLRPGRSGYAAVKLSSPTGTPDPGYTAKSLSIGFYDKDQRNLDGFAPVPLPAKGVYIDNSIRVSFWQSDLNDVSSL</sequence>
<dbReference type="Proteomes" id="UP000638353">
    <property type="component" value="Unassembled WGS sequence"/>
</dbReference>
<feature type="domain" description="DUF4232" evidence="3">
    <location>
        <begin position="102"/>
        <end position="229"/>
    </location>
</feature>
<organism evidence="4 5">
    <name type="scientific">Streptomyces finlayi</name>
    <dbReference type="NCBI Taxonomy" id="67296"/>
    <lineage>
        <taxon>Bacteria</taxon>
        <taxon>Bacillati</taxon>
        <taxon>Actinomycetota</taxon>
        <taxon>Actinomycetes</taxon>
        <taxon>Kitasatosporales</taxon>
        <taxon>Streptomycetaceae</taxon>
        <taxon>Streptomyces</taxon>
    </lineage>
</organism>
<evidence type="ECO:0000256" key="1">
    <source>
        <dbReference type="SAM" id="MobiDB-lite"/>
    </source>
</evidence>
<dbReference type="AlphaFoldDB" id="A0A918WT83"/>
<dbReference type="RefSeq" id="WP_189821279.1">
    <property type="nucleotide sequence ID" value="NZ_BMVC01000001.1"/>
</dbReference>
<evidence type="ECO:0000313" key="5">
    <source>
        <dbReference type="Proteomes" id="UP000638353"/>
    </source>
</evidence>
<reference evidence="4" key="1">
    <citation type="journal article" date="2014" name="Int. J. Syst. Evol. Microbiol.">
        <title>Complete genome sequence of Corynebacterium casei LMG S-19264T (=DSM 44701T), isolated from a smear-ripened cheese.</title>
        <authorList>
            <consortium name="US DOE Joint Genome Institute (JGI-PGF)"/>
            <person name="Walter F."/>
            <person name="Albersmeier A."/>
            <person name="Kalinowski J."/>
            <person name="Ruckert C."/>
        </authorList>
    </citation>
    <scope>NUCLEOTIDE SEQUENCE</scope>
    <source>
        <strain evidence="4">JCM 4637</strain>
    </source>
</reference>
<feature type="signal peptide" evidence="2">
    <location>
        <begin position="1"/>
        <end position="24"/>
    </location>
</feature>
<protein>
    <recommendedName>
        <fullName evidence="3">DUF4232 domain-containing protein</fullName>
    </recommendedName>
</protein>
<feature type="chain" id="PRO_5039345591" description="DUF4232 domain-containing protein" evidence="2">
    <location>
        <begin position="25"/>
        <end position="238"/>
    </location>
</feature>
<dbReference type="InterPro" id="IPR025326">
    <property type="entry name" value="DUF4232"/>
</dbReference>
<gene>
    <name evidence="4" type="ORF">GCM10010334_08560</name>
</gene>
<comment type="caution">
    <text evidence="4">The sequence shown here is derived from an EMBL/GenBank/DDBJ whole genome shotgun (WGS) entry which is preliminary data.</text>
</comment>
<accession>A0A918WT83</accession>
<feature type="region of interest" description="Disordered" evidence="1">
    <location>
        <begin position="29"/>
        <end position="101"/>
    </location>
</feature>
<dbReference type="EMBL" id="BMVC01000001">
    <property type="protein sequence ID" value="GHC81067.1"/>
    <property type="molecule type" value="Genomic_DNA"/>
</dbReference>
<dbReference type="Pfam" id="PF14016">
    <property type="entry name" value="DUF4232"/>
    <property type="match status" value="1"/>
</dbReference>
<dbReference type="PROSITE" id="PS51257">
    <property type="entry name" value="PROKAR_LIPOPROTEIN"/>
    <property type="match status" value="1"/>
</dbReference>
<evidence type="ECO:0000256" key="2">
    <source>
        <dbReference type="SAM" id="SignalP"/>
    </source>
</evidence>